<feature type="domain" description="Azaphilone pigments biosynthesis cluster protein L N-terminal" evidence="2">
    <location>
        <begin position="1"/>
        <end position="163"/>
    </location>
</feature>
<comment type="caution">
    <text evidence="3">The sequence shown here is derived from an EMBL/GenBank/DDBJ whole genome shotgun (WGS) entry which is preliminary data.</text>
</comment>
<feature type="compositionally biased region" description="Basic and acidic residues" evidence="1">
    <location>
        <begin position="227"/>
        <end position="240"/>
    </location>
</feature>
<dbReference type="Proteomes" id="UP001175000">
    <property type="component" value="Unassembled WGS sequence"/>
</dbReference>
<evidence type="ECO:0000256" key="1">
    <source>
        <dbReference type="SAM" id="MobiDB-lite"/>
    </source>
</evidence>
<feature type="compositionally biased region" description="Basic and acidic residues" evidence="1">
    <location>
        <begin position="295"/>
        <end position="319"/>
    </location>
</feature>
<evidence type="ECO:0000313" key="3">
    <source>
        <dbReference type="EMBL" id="KAK0617743.1"/>
    </source>
</evidence>
<feature type="compositionally biased region" description="Basic and acidic residues" evidence="1">
    <location>
        <begin position="370"/>
        <end position="386"/>
    </location>
</feature>
<dbReference type="AlphaFoldDB" id="A0AA39WLR7"/>
<keyword evidence="4" id="KW-1185">Reference proteome</keyword>
<feature type="compositionally biased region" description="Polar residues" evidence="1">
    <location>
        <begin position="407"/>
        <end position="432"/>
    </location>
</feature>
<dbReference type="Pfam" id="PF17111">
    <property type="entry name" value="PigL_N"/>
    <property type="match status" value="1"/>
</dbReference>
<feature type="compositionally biased region" description="Low complexity" evidence="1">
    <location>
        <begin position="349"/>
        <end position="366"/>
    </location>
</feature>
<name>A0AA39WLR7_9PEZI</name>
<reference evidence="3" key="1">
    <citation type="submission" date="2023-06" db="EMBL/GenBank/DDBJ databases">
        <title>Genome-scale phylogeny and comparative genomics of the fungal order Sordariales.</title>
        <authorList>
            <consortium name="Lawrence Berkeley National Laboratory"/>
            <person name="Hensen N."/>
            <person name="Bonometti L."/>
            <person name="Westerberg I."/>
            <person name="Brannstrom I.O."/>
            <person name="Guillou S."/>
            <person name="Cros-Aarteil S."/>
            <person name="Calhoun S."/>
            <person name="Haridas S."/>
            <person name="Kuo A."/>
            <person name="Mondo S."/>
            <person name="Pangilinan J."/>
            <person name="Riley R."/>
            <person name="Labutti K."/>
            <person name="Andreopoulos B."/>
            <person name="Lipzen A."/>
            <person name="Chen C."/>
            <person name="Yanf M."/>
            <person name="Daum C."/>
            <person name="Ng V."/>
            <person name="Clum A."/>
            <person name="Steindorff A."/>
            <person name="Ohm R."/>
            <person name="Martin F."/>
            <person name="Silar P."/>
            <person name="Natvig D."/>
            <person name="Lalanne C."/>
            <person name="Gautier V."/>
            <person name="Ament-Velasquez S.L."/>
            <person name="Kruys A."/>
            <person name="Hutchinson M.I."/>
            <person name="Powell A.J."/>
            <person name="Barry K."/>
            <person name="Miller A.N."/>
            <person name="Grigoriev I.V."/>
            <person name="Debuchy R."/>
            <person name="Gladieux P."/>
            <person name="Thoren M.H."/>
            <person name="Johannesson H."/>
        </authorList>
    </citation>
    <scope>NUCLEOTIDE SEQUENCE</scope>
    <source>
        <strain evidence="3">CBS 606.72</strain>
    </source>
</reference>
<sequence length="478" mass="50951">MDPLSIATACLALSSAVGKTSITITNFVGGCREARSDLTSISGELTQLHLVLDLLKDDAAASDGRVIPESLQLQILSIIKNCSAVIDNINTVLNKHASKAGAARWVAFGKAEVAGLRMSLEAHRGSLSLVLELVSVSVSKAILGDVAVVRSDVHDIKQDTSQIPHIMEELTRLRAIVAGGEIPSATMGRNFVLEKYLDSLASYAETVCSDVVWDSDDAGLHAPSQKSSHDKLEAQGKPEVSRLTGSHSGELAGESPIQGPGQNTSSQPPPSREHPPSQDPGKGIANSSISASGESKLRDVREHGPKRFDRPERRLDLSRGPENFSPRGGMAHGGASSDITSQIRKEEPLLASPDPSSKLSAPSSALNDFRLAKYGKDSASENDKTHHQPLTSHTIPPKRFERGKTRQAGSSSRDGKFNSASSNEQRNATSQMLLPLFRPAEIYRRYEEEKAKQSLGQGALPGSVIDQSGASRTSNVPG</sequence>
<dbReference type="EMBL" id="JAULSU010000005">
    <property type="protein sequence ID" value="KAK0617743.1"/>
    <property type="molecule type" value="Genomic_DNA"/>
</dbReference>
<proteinExistence type="predicted"/>
<evidence type="ECO:0000313" key="4">
    <source>
        <dbReference type="Proteomes" id="UP001175000"/>
    </source>
</evidence>
<feature type="region of interest" description="Disordered" evidence="1">
    <location>
        <begin position="221"/>
        <end position="435"/>
    </location>
</feature>
<feature type="region of interest" description="Disordered" evidence="1">
    <location>
        <begin position="448"/>
        <end position="478"/>
    </location>
</feature>
<accession>A0AA39WLR7</accession>
<feature type="compositionally biased region" description="Polar residues" evidence="1">
    <location>
        <begin position="465"/>
        <end position="478"/>
    </location>
</feature>
<protein>
    <recommendedName>
        <fullName evidence="2">Azaphilone pigments biosynthesis cluster protein L N-terminal domain-containing protein</fullName>
    </recommendedName>
</protein>
<organism evidence="3 4">
    <name type="scientific">Immersiella caudata</name>
    <dbReference type="NCBI Taxonomy" id="314043"/>
    <lineage>
        <taxon>Eukaryota</taxon>
        <taxon>Fungi</taxon>
        <taxon>Dikarya</taxon>
        <taxon>Ascomycota</taxon>
        <taxon>Pezizomycotina</taxon>
        <taxon>Sordariomycetes</taxon>
        <taxon>Sordariomycetidae</taxon>
        <taxon>Sordariales</taxon>
        <taxon>Lasiosphaeriaceae</taxon>
        <taxon>Immersiella</taxon>
    </lineage>
</organism>
<dbReference type="InterPro" id="IPR031348">
    <property type="entry name" value="PigL_N"/>
</dbReference>
<gene>
    <name evidence="3" type="ORF">B0T14DRAFT_274937</name>
</gene>
<evidence type="ECO:0000259" key="2">
    <source>
        <dbReference type="Pfam" id="PF17111"/>
    </source>
</evidence>